<keyword evidence="2" id="KW-1185">Reference proteome</keyword>
<dbReference type="PANTHER" id="PTHR33559:SF1">
    <property type="entry name" value="PROTEASOME ASSEMBLY CHAPERONE 4"/>
    <property type="match status" value="1"/>
</dbReference>
<reference evidence="1" key="1">
    <citation type="submission" date="2019-08" db="EMBL/GenBank/DDBJ databases">
        <title>The improved chromosome-level genome for the pearl oyster Pinctada fucata martensii using PacBio sequencing and Hi-C.</title>
        <authorList>
            <person name="Zheng Z."/>
        </authorList>
    </citation>
    <scope>NUCLEOTIDE SEQUENCE</scope>
    <source>
        <strain evidence="1">ZZ-2019</strain>
        <tissue evidence="1">Adductor muscle</tissue>
    </source>
</reference>
<dbReference type="Pfam" id="PF16093">
    <property type="entry name" value="PAC4"/>
    <property type="match status" value="1"/>
</dbReference>
<dbReference type="PANTHER" id="PTHR33559">
    <property type="entry name" value="PROTEASOME ASSEMBLY CHAPERONE 4"/>
    <property type="match status" value="1"/>
</dbReference>
<protein>
    <submittedName>
        <fullName evidence="1">Uncharacterized protein</fullName>
    </submittedName>
</protein>
<name>A0AA88Y2Q3_PINIB</name>
<proteinExistence type="predicted"/>
<accession>A0AA88Y2Q3</accession>
<dbReference type="AlphaFoldDB" id="A0AA88Y2Q3"/>
<gene>
    <name evidence="1" type="ORF">FSP39_000816</name>
</gene>
<dbReference type="Proteomes" id="UP001186944">
    <property type="component" value="Unassembled WGS sequence"/>
</dbReference>
<comment type="caution">
    <text evidence="1">The sequence shown here is derived from an EMBL/GenBank/DDBJ whole genome shotgun (WGS) entry which is preliminary data.</text>
</comment>
<evidence type="ECO:0000313" key="1">
    <source>
        <dbReference type="EMBL" id="KAK3096506.1"/>
    </source>
</evidence>
<dbReference type="InterPro" id="IPR032157">
    <property type="entry name" value="PAC4"/>
</dbReference>
<dbReference type="GO" id="GO:0043248">
    <property type="term" value="P:proteasome assembly"/>
    <property type="evidence" value="ECO:0007669"/>
    <property type="project" value="InterPro"/>
</dbReference>
<dbReference type="EMBL" id="VSWD01000007">
    <property type="protein sequence ID" value="KAK3096506.1"/>
    <property type="molecule type" value="Genomic_DNA"/>
</dbReference>
<evidence type="ECO:0000313" key="2">
    <source>
        <dbReference type="Proteomes" id="UP001186944"/>
    </source>
</evidence>
<sequence length="118" mass="13303">MTTCLSVYSFSAKIMDTQVNFQLIKMEDSFHLWIGSTFKYGDMAMSMKNKYDTVPPSSPLLGASDSPCVNIAQRLAKKTGKQVFVSGDLAYNQIMLPLIEKRIGEELKNFPEKFFDST</sequence>
<organism evidence="1 2">
    <name type="scientific">Pinctada imbricata</name>
    <name type="common">Atlantic pearl-oyster</name>
    <name type="synonym">Pinctada martensii</name>
    <dbReference type="NCBI Taxonomy" id="66713"/>
    <lineage>
        <taxon>Eukaryota</taxon>
        <taxon>Metazoa</taxon>
        <taxon>Spiralia</taxon>
        <taxon>Lophotrochozoa</taxon>
        <taxon>Mollusca</taxon>
        <taxon>Bivalvia</taxon>
        <taxon>Autobranchia</taxon>
        <taxon>Pteriomorphia</taxon>
        <taxon>Pterioida</taxon>
        <taxon>Pterioidea</taxon>
        <taxon>Pteriidae</taxon>
        <taxon>Pinctada</taxon>
    </lineage>
</organism>